<name>A0A8S3CI58_9BILA</name>
<evidence type="ECO:0000313" key="4">
    <source>
        <dbReference type="EMBL" id="CAF5009437.1"/>
    </source>
</evidence>
<feature type="region of interest" description="Disordered" evidence="1">
    <location>
        <begin position="36"/>
        <end position="55"/>
    </location>
</feature>
<evidence type="ECO:0000313" key="3">
    <source>
        <dbReference type="EMBL" id="CAF4916591.1"/>
    </source>
</evidence>
<evidence type="ECO:0000256" key="1">
    <source>
        <dbReference type="SAM" id="MobiDB-lite"/>
    </source>
</evidence>
<comment type="caution">
    <text evidence="3">The sequence shown here is derived from an EMBL/GenBank/DDBJ whole genome shotgun (WGS) entry which is preliminary data.</text>
</comment>
<dbReference type="Proteomes" id="UP000681720">
    <property type="component" value="Unassembled WGS sequence"/>
</dbReference>
<evidence type="ECO:0000313" key="5">
    <source>
        <dbReference type="Proteomes" id="UP000676336"/>
    </source>
</evidence>
<dbReference type="EMBL" id="CAJOBJ010210489">
    <property type="protein sequence ID" value="CAF5009437.1"/>
    <property type="molecule type" value="Genomic_DNA"/>
</dbReference>
<protein>
    <submittedName>
        <fullName evidence="3">Uncharacterized protein</fullName>
    </submittedName>
</protein>
<evidence type="ECO:0000313" key="2">
    <source>
        <dbReference type="EMBL" id="CAF4839813.1"/>
    </source>
</evidence>
<dbReference type="AlphaFoldDB" id="A0A8S3CI58"/>
<reference evidence="3" key="1">
    <citation type="submission" date="2021-02" db="EMBL/GenBank/DDBJ databases">
        <authorList>
            <person name="Nowell W R."/>
        </authorList>
    </citation>
    <scope>NUCLEOTIDE SEQUENCE</scope>
</reference>
<accession>A0A8S3CI58</accession>
<proteinExistence type="predicted"/>
<dbReference type="EMBL" id="CAJOBI010178409">
    <property type="protein sequence ID" value="CAF4916591.1"/>
    <property type="molecule type" value="Genomic_DNA"/>
</dbReference>
<organism evidence="3 5">
    <name type="scientific">Rotaria magnacalcarata</name>
    <dbReference type="NCBI Taxonomy" id="392030"/>
    <lineage>
        <taxon>Eukaryota</taxon>
        <taxon>Metazoa</taxon>
        <taxon>Spiralia</taxon>
        <taxon>Gnathifera</taxon>
        <taxon>Rotifera</taxon>
        <taxon>Eurotatoria</taxon>
        <taxon>Bdelloidea</taxon>
        <taxon>Philodinida</taxon>
        <taxon>Philodinidae</taxon>
        <taxon>Rotaria</taxon>
    </lineage>
</organism>
<feature type="non-terminal residue" evidence="3">
    <location>
        <position position="1"/>
    </location>
</feature>
<feature type="compositionally biased region" description="Basic and acidic residues" evidence="1">
    <location>
        <begin position="45"/>
        <end position="55"/>
    </location>
</feature>
<dbReference type="Proteomes" id="UP000676336">
    <property type="component" value="Unassembled WGS sequence"/>
</dbReference>
<sequence>IYLFSGALTILYCSGLKHCCAQLAAKINMDNELTSDLLDEDDNKGEDAPLIHPIE</sequence>
<dbReference type="EMBL" id="CAJOBI010158055">
    <property type="protein sequence ID" value="CAF4839813.1"/>
    <property type="molecule type" value="Genomic_DNA"/>
</dbReference>
<gene>
    <name evidence="4" type="ORF">GIL414_LOCUS57769</name>
    <name evidence="2" type="ORF">SMN809_LOCUS48883</name>
    <name evidence="3" type="ORF">SMN809_LOCUS52494</name>
</gene>